<keyword evidence="8" id="KW-1185">Reference proteome</keyword>
<keyword evidence="5" id="KW-0732">Signal</keyword>
<organism evidence="7 8">
    <name type="scientific">Prorocentrum cordatum</name>
    <dbReference type="NCBI Taxonomy" id="2364126"/>
    <lineage>
        <taxon>Eukaryota</taxon>
        <taxon>Sar</taxon>
        <taxon>Alveolata</taxon>
        <taxon>Dinophyceae</taxon>
        <taxon>Prorocentrales</taxon>
        <taxon>Prorocentraceae</taxon>
        <taxon>Prorocentrum</taxon>
    </lineage>
</organism>
<name>A0ABN9QLE6_9DINO</name>
<feature type="non-terminal residue" evidence="7">
    <location>
        <position position="358"/>
    </location>
</feature>
<sequence>ISCTWMEHRRSVLLRLLRWYPLVVLAEGDRGLCCAAQDARVGRRAQLLDDGACLLQSHLELESESEVESEGSGSLSADVAADADAGSGADNLDGGADSGTMDIGLQDMISADSGLAFSSEQALAAASAARAAESSGDFMLDEDEPFRQSMVNFGDAQYISYLVIGHQLIGGILDTGSFELVVFSSTCSSCGSAGQYNPWLSSSYGVGQLKTTQSYGSGDTFSEEAFDLVSIGPFADTNQSFWEVTKANMPILNTAMFQGIIGVGPPETPAADAWNALMRTAGNISNMTDIHAPVDENLLAQAVDRLEVAMEVTQRPTLLRNLNVSIFSMCVSRKPGDNGFFIWNDYTAVRKPLLFAEV</sequence>
<evidence type="ECO:0000256" key="1">
    <source>
        <dbReference type="ARBA" id="ARBA00007447"/>
    </source>
</evidence>
<evidence type="ECO:0000256" key="4">
    <source>
        <dbReference type="ARBA" id="ARBA00022801"/>
    </source>
</evidence>
<evidence type="ECO:0000259" key="6">
    <source>
        <dbReference type="PROSITE" id="PS51767"/>
    </source>
</evidence>
<gene>
    <name evidence="7" type="ORF">PCOR1329_LOCUS12972</name>
</gene>
<dbReference type="PANTHER" id="PTHR47966:SF51">
    <property type="entry name" value="BETA-SITE APP-CLEAVING ENZYME, ISOFORM A-RELATED"/>
    <property type="match status" value="1"/>
</dbReference>
<dbReference type="EMBL" id="CAUYUJ010003804">
    <property type="protein sequence ID" value="CAK0806919.1"/>
    <property type="molecule type" value="Genomic_DNA"/>
</dbReference>
<keyword evidence="3" id="KW-0064">Aspartyl protease</keyword>
<protein>
    <recommendedName>
        <fullName evidence="6">Peptidase A1 domain-containing protein</fullName>
    </recommendedName>
</protein>
<dbReference type="InterPro" id="IPR034164">
    <property type="entry name" value="Pepsin-like_dom"/>
</dbReference>
<feature type="chain" id="PRO_5045320286" description="Peptidase A1 domain-containing protein" evidence="5">
    <location>
        <begin position="27"/>
        <end position="358"/>
    </location>
</feature>
<dbReference type="PANTHER" id="PTHR47966">
    <property type="entry name" value="BETA-SITE APP-CLEAVING ENZYME, ISOFORM A-RELATED"/>
    <property type="match status" value="1"/>
</dbReference>
<dbReference type="SUPFAM" id="SSF50630">
    <property type="entry name" value="Acid proteases"/>
    <property type="match status" value="1"/>
</dbReference>
<evidence type="ECO:0000313" key="8">
    <source>
        <dbReference type="Proteomes" id="UP001189429"/>
    </source>
</evidence>
<dbReference type="CDD" id="cd05471">
    <property type="entry name" value="pepsin_like"/>
    <property type="match status" value="1"/>
</dbReference>
<keyword evidence="2" id="KW-0645">Protease</keyword>
<dbReference type="PROSITE" id="PS51767">
    <property type="entry name" value="PEPTIDASE_A1"/>
    <property type="match status" value="1"/>
</dbReference>
<dbReference type="InterPro" id="IPR001461">
    <property type="entry name" value="Aspartic_peptidase_A1"/>
</dbReference>
<feature type="signal peptide" evidence="5">
    <location>
        <begin position="1"/>
        <end position="26"/>
    </location>
</feature>
<evidence type="ECO:0000256" key="5">
    <source>
        <dbReference type="SAM" id="SignalP"/>
    </source>
</evidence>
<dbReference type="InterPro" id="IPR033121">
    <property type="entry name" value="PEPTIDASE_A1"/>
</dbReference>
<keyword evidence="4" id="KW-0378">Hydrolase</keyword>
<feature type="domain" description="Peptidase A1" evidence="6">
    <location>
        <begin position="158"/>
        <end position="358"/>
    </location>
</feature>
<dbReference type="Pfam" id="PF00026">
    <property type="entry name" value="Asp"/>
    <property type="match status" value="1"/>
</dbReference>
<reference evidence="7" key="1">
    <citation type="submission" date="2023-10" db="EMBL/GenBank/DDBJ databases">
        <authorList>
            <person name="Chen Y."/>
            <person name="Shah S."/>
            <person name="Dougan E. K."/>
            <person name="Thang M."/>
            <person name="Chan C."/>
        </authorList>
    </citation>
    <scope>NUCLEOTIDE SEQUENCE [LARGE SCALE GENOMIC DNA]</scope>
</reference>
<dbReference type="Gene3D" id="2.40.70.10">
    <property type="entry name" value="Acid Proteases"/>
    <property type="match status" value="1"/>
</dbReference>
<feature type="non-terminal residue" evidence="7">
    <location>
        <position position="1"/>
    </location>
</feature>
<accession>A0ABN9QLE6</accession>
<comment type="caution">
    <text evidence="7">The sequence shown here is derived from an EMBL/GenBank/DDBJ whole genome shotgun (WGS) entry which is preliminary data.</text>
</comment>
<evidence type="ECO:0000313" key="7">
    <source>
        <dbReference type="EMBL" id="CAK0806919.1"/>
    </source>
</evidence>
<proteinExistence type="inferred from homology"/>
<dbReference type="InterPro" id="IPR021109">
    <property type="entry name" value="Peptidase_aspartic_dom_sf"/>
</dbReference>
<evidence type="ECO:0000256" key="2">
    <source>
        <dbReference type="ARBA" id="ARBA00022670"/>
    </source>
</evidence>
<comment type="similarity">
    <text evidence="1">Belongs to the peptidase A1 family.</text>
</comment>
<evidence type="ECO:0000256" key="3">
    <source>
        <dbReference type="ARBA" id="ARBA00022750"/>
    </source>
</evidence>
<dbReference type="Proteomes" id="UP001189429">
    <property type="component" value="Unassembled WGS sequence"/>
</dbReference>